<proteinExistence type="predicted"/>
<evidence type="ECO:0000256" key="2">
    <source>
        <dbReference type="ARBA" id="ARBA00023043"/>
    </source>
</evidence>
<comment type="caution">
    <text evidence="4">The sequence shown here is derived from an EMBL/GenBank/DDBJ whole genome shotgun (WGS) entry which is preliminary data.</text>
</comment>
<accession>A0A5E6MCB7</accession>
<dbReference type="OrthoDB" id="5622506at2"/>
<evidence type="ECO:0000256" key="3">
    <source>
        <dbReference type="PROSITE-ProRule" id="PRU00023"/>
    </source>
</evidence>
<sequence>MKSKAERSTTLRWVAGIILGIWFPGGGLVSGARDLGEERTFPEGGRWVFLHHSPDIVGYQDPALAKGQEEGETDISCLLVLPSISEGLGPRERLDRLLQDAYLSYYNEMVGSRAPYFRRQKLSFFLIRPGSLPNDQGRFSGSEVTAAGTIGLAEMTAAVFPQEITRRQIRIRWGRGEGEASGFADAVAKGEERVEREGGRRRKTLSALREAIDAHSQARLEMILASEPRYPIDYGGVESALVEATRRDPRLAALLVDRYQADPSPQAAALVAALPSAADEASILAMLQSFFKHGLRINAASETGQTLLHRCVALRYPTVVTFLLTEGANPNVQDRDERTPLMLAVEQGDARIARILLEHGADAHMLRNGAGENAAQIAHRLREPALETLLEESH</sequence>
<organism evidence="4 5">
    <name type="scientific">Methylacidimicrobium cyclopophantes</name>
    <dbReference type="NCBI Taxonomy" id="1041766"/>
    <lineage>
        <taxon>Bacteria</taxon>
        <taxon>Pseudomonadati</taxon>
        <taxon>Verrucomicrobiota</taxon>
        <taxon>Methylacidimicrobium</taxon>
    </lineage>
</organism>
<dbReference type="PANTHER" id="PTHR24198:SF165">
    <property type="entry name" value="ANKYRIN REPEAT-CONTAINING PROTEIN-RELATED"/>
    <property type="match status" value="1"/>
</dbReference>
<dbReference type="Gene3D" id="1.25.40.20">
    <property type="entry name" value="Ankyrin repeat-containing domain"/>
    <property type="match status" value="1"/>
</dbReference>
<dbReference type="EMBL" id="CABFUZ020000150">
    <property type="protein sequence ID" value="VVM07185.1"/>
    <property type="molecule type" value="Genomic_DNA"/>
</dbReference>
<dbReference type="AlphaFoldDB" id="A0A5E6MCB7"/>
<keyword evidence="1" id="KW-0677">Repeat</keyword>
<dbReference type="SUPFAM" id="SSF48403">
    <property type="entry name" value="Ankyrin repeat"/>
    <property type="match status" value="1"/>
</dbReference>
<feature type="repeat" description="ANK" evidence="3">
    <location>
        <begin position="303"/>
        <end position="335"/>
    </location>
</feature>
<evidence type="ECO:0000256" key="1">
    <source>
        <dbReference type="ARBA" id="ARBA00022737"/>
    </source>
</evidence>
<dbReference type="PROSITE" id="PS50088">
    <property type="entry name" value="ANK_REPEAT"/>
    <property type="match status" value="2"/>
</dbReference>
<dbReference type="Pfam" id="PF12796">
    <property type="entry name" value="Ank_2"/>
    <property type="match status" value="1"/>
</dbReference>
<dbReference type="PANTHER" id="PTHR24198">
    <property type="entry name" value="ANKYRIN REPEAT AND PROTEIN KINASE DOMAIN-CONTAINING PROTEIN"/>
    <property type="match status" value="1"/>
</dbReference>
<evidence type="ECO:0000313" key="4">
    <source>
        <dbReference type="EMBL" id="VVM07185.1"/>
    </source>
</evidence>
<name>A0A5E6MCB7_9BACT</name>
<gene>
    <name evidence="4" type="ORF">MAMC_01484</name>
</gene>
<dbReference type="GO" id="GO:0005737">
    <property type="term" value="C:cytoplasm"/>
    <property type="evidence" value="ECO:0007669"/>
    <property type="project" value="TreeGrafter"/>
</dbReference>
<dbReference type="PROSITE" id="PS50297">
    <property type="entry name" value="ANK_REP_REGION"/>
    <property type="match status" value="2"/>
</dbReference>
<dbReference type="Proteomes" id="UP000381693">
    <property type="component" value="Unassembled WGS sequence"/>
</dbReference>
<dbReference type="InterPro" id="IPR036770">
    <property type="entry name" value="Ankyrin_rpt-contain_sf"/>
</dbReference>
<keyword evidence="2 3" id="KW-0040">ANK repeat</keyword>
<reference evidence="4" key="1">
    <citation type="submission" date="2019-09" db="EMBL/GenBank/DDBJ databases">
        <authorList>
            <person name="Cremers G."/>
        </authorList>
    </citation>
    <scope>NUCLEOTIDE SEQUENCE [LARGE SCALE GENOMIC DNA]</scope>
    <source>
        <strain evidence="4">3B</strain>
    </source>
</reference>
<evidence type="ECO:0000313" key="5">
    <source>
        <dbReference type="Proteomes" id="UP000381693"/>
    </source>
</evidence>
<feature type="repeat" description="ANK" evidence="3">
    <location>
        <begin position="336"/>
        <end position="368"/>
    </location>
</feature>
<protein>
    <submittedName>
        <fullName evidence="4">Uncharacterized protein</fullName>
    </submittedName>
</protein>
<dbReference type="SMART" id="SM00248">
    <property type="entry name" value="ANK"/>
    <property type="match status" value="2"/>
</dbReference>
<dbReference type="RefSeq" id="WP_142525474.1">
    <property type="nucleotide sequence ID" value="NZ_CABFUZ020000150.1"/>
</dbReference>
<dbReference type="InterPro" id="IPR002110">
    <property type="entry name" value="Ankyrin_rpt"/>
</dbReference>
<keyword evidence="5" id="KW-1185">Reference proteome</keyword>